<sequence>MDINMLKNAEVRVLVILKKEKKNTIAMTDLTRRLNVNAGIKAAEKNQILDSMLEQGLISIEKKQIPAMRRTPTLITLTEKGKQTLKGVESGDIEFEP</sequence>
<dbReference type="Gene3D" id="1.10.10.10">
    <property type="entry name" value="Winged helix-like DNA-binding domain superfamily/Winged helix DNA-binding domain"/>
    <property type="match status" value="1"/>
</dbReference>
<reference evidence="1" key="2">
    <citation type="submission" date="2014-01" db="EMBL/GenBank/DDBJ databases">
        <authorList>
            <person name="Hammerl J."/>
        </authorList>
    </citation>
    <scope>NUCLEOTIDE SEQUENCE</scope>
    <source>
        <strain evidence="1">48/10</strain>
        <plasmid evidence="1">p48/10</plasmid>
    </source>
</reference>
<accession>A0AAI8ZLD8</accession>
<dbReference type="AlphaFoldDB" id="A0AAI8ZLD8"/>
<dbReference type="SUPFAM" id="SSF46785">
    <property type="entry name" value="Winged helix' DNA-binding domain"/>
    <property type="match status" value="1"/>
</dbReference>
<dbReference type="InterPro" id="IPR036390">
    <property type="entry name" value="WH_DNA-bd_sf"/>
</dbReference>
<organism evidence="1">
    <name type="scientific">Vibrio vulnificus</name>
    <dbReference type="NCBI Taxonomy" id="672"/>
    <lineage>
        <taxon>Bacteria</taxon>
        <taxon>Pseudomonadati</taxon>
        <taxon>Pseudomonadota</taxon>
        <taxon>Gammaproteobacteria</taxon>
        <taxon>Vibrionales</taxon>
        <taxon>Vibrionaceae</taxon>
        <taxon>Vibrio</taxon>
    </lineage>
</organism>
<evidence type="ECO:0000313" key="1">
    <source>
        <dbReference type="EMBL" id="CDM12499.1"/>
    </source>
</evidence>
<dbReference type="EMBL" id="HG803186">
    <property type="protein sequence ID" value="CDM12499.1"/>
    <property type="molecule type" value="Genomic_DNA"/>
</dbReference>
<protein>
    <submittedName>
        <fullName evidence="1">Uncharacterized protein</fullName>
    </submittedName>
</protein>
<reference evidence="1" key="1">
    <citation type="journal article" date="2014" name="Genome Announc.">
        <title>Complete Nucleotide Sequence of pVv01, a P1-Like Plasmid Prophage of Vibrio vulnificus.</title>
        <authorList>
            <person name="Hammerl J.A."/>
            <person name="Klevanskaa K."/>
            <person name="Strauch E."/>
            <person name="Hertwig S."/>
        </authorList>
    </citation>
    <scope>NUCLEOTIDE SEQUENCE</scope>
    <source>
        <strain evidence="1">48/10</strain>
    </source>
</reference>
<name>A0AAI8ZLD8_VIBVL</name>
<keyword evidence="1" id="KW-0614">Plasmid</keyword>
<dbReference type="RefSeq" id="WP_032072021.1">
    <property type="nucleotide sequence ID" value="NC_025128.1"/>
</dbReference>
<dbReference type="InterPro" id="IPR036388">
    <property type="entry name" value="WH-like_DNA-bd_sf"/>
</dbReference>
<geneLocation type="plasmid" evidence="1">
    <name>p48/10</name>
</geneLocation>
<proteinExistence type="predicted"/>